<gene>
    <name evidence="2" type="ORF">RirG_034640</name>
</gene>
<sequence length="128" mass="13849">MFLDPEEIIKKKRKKITQMIMYEGKSSIFLHAFQLSPLIILMSTLPSPTNPDPPTPTNDTTMIKLSSSPPTLTIPDPPTPTTDTTLPSPITTVPTGTTITSVPPTSTTDTAISSPTIVTSRPCHHQQP</sequence>
<dbReference type="HOGENOM" id="CLU_1960722_0_0_1"/>
<protein>
    <submittedName>
        <fullName evidence="2">Uncharacterized protein</fullName>
    </submittedName>
</protein>
<evidence type="ECO:0000256" key="1">
    <source>
        <dbReference type="SAM" id="MobiDB-lite"/>
    </source>
</evidence>
<dbReference type="AlphaFoldDB" id="A0A015LUB4"/>
<proteinExistence type="predicted"/>
<evidence type="ECO:0000313" key="3">
    <source>
        <dbReference type="Proteomes" id="UP000022910"/>
    </source>
</evidence>
<organism evidence="2 3">
    <name type="scientific">Rhizophagus irregularis (strain DAOM 197198w)</name>
    <name type="common">Glomus intraradices</name>
    <dbReference type="NCBI Taxonomy" id="1432141"/>
    <lineage>
        <taxon>Eukaryota</taxon>
        <taxon>Fungi</taxon>
        <taxon>Fungi incertae sedis</taxon>
        <taxon>Mucoromycota</taxon>
        <taxon>Glomeromycotina</taxon>
        <taxon>Glomeromycetes</taxon>
        <taxon>Glomerales</taxon>
        <taxon>Glomeraceae</taxon>
        <taxon>Rhizophagus</taxon>
    </lineage>
</organism>
<accession>A0A015LUB4</accession>
<feature type="compositionally biased region" description="Low complexity" evidence="1">
    <location>
        <begin position="81"/>
        <end position="110"/>
    </location>
</feature>
<keyword evidence="3" id="KW-1185">Reference proteome</keyword>
<feature type="compositionally biased region" description="Low complexity" evidence="1">
    <location>
        <begin position="57"/>
        <end position="74"/>
    </location>
</feature>
<evidence type="ECO:0000313" key="2">
    <source>
        <dbReference type="EMBL" id="EXX76271.1"/>
    </source>
</evidence>
<comment type="caution">
    <text evidence="2">The sequence shown here is derived from an EMBL/GenBank/DDBJ whole genome shotgun (WGS) entry which is preliminary data.</text>
</comment>
<dbReference type="EMBL" id="JEMT01012295">
    <property type="protein sequence ID" value="EXX76271.1"/>
    <property type="molecule type" value="Genomic_DNA"/>
</dbReference>
<dbReference type="Proteomes" id="UP000022910">
    <property type="component" value="Unassembled WGS sequence"/>
</dbReference>
<name>A0A015LUB4_RHIIW</name>
<feature type="region of interest" description="Disordered" evidence="1">
    <location>
        <begin position="46"/>
        <end position="128"/>
    </location>
</feature>
<reference evidence="2 3" key="1">
    <citation type="submission" date="2014-02" db="EMBL/GenBank/DDBJ databases">
        <title>Single nucleus genome sequencing reveals high similarity among nuclei of an endomycorrhizal fungus.</title>
        <authorList>
            <person name="Lin K."/>
            <person name="Geurts R."/>
            <person name="Zhang Z."/>
            <person name="Limpens E."/>
            <person name="Saunders D.G."/>
            <person name="Mu D."/>
            <person name="Pang E."/>
            <person name="Cao H."/>
            <person name="Cha H."/>
            <person name="Lin T."/>
            <person name="Zhou Q."/>
            <person name="Shang Y."/>
            <person name="Li Y."/>
            <person name="Ivanov S."/>
            <person name="Sharma T."/>
            <person name="Velzen R.V."/>
            <person name="Ruijter N.D."/>
            <person name="Aanen D.K."/>
            <person name="Win J."/>
            <person name="Kamoun S."/>
            <person name="Bisseling T."/>
            <person name="Huang S."/>
        </authorList>
    </citation>
    <scope>NUCLEOTIDE SEQUENCE [LARGE SCALE GENOMIC DNA]</scope>
    <source>
        <strain evidence="3">DAOM197198w</strain>
    </source>
</reference>